<gene>
    <name evidence="1" type="ORF">G3N55_04685</name>
</gene>
<evidence type="ECO:0000313" key="2">
    <source>
        <dbReference type="Proteomes" id="UP000469346"/>
    </source>
</evidence>
<accession>A0A6N9TLI8</accession>
<protein>
    <recommendedName>
        <fullName evidence="3">YkgJ family cysteine cluster protein</fullName>
    </recommendedName>
</protein>
<dbReference type="AlphaFoldDB" id="A0A6N9TLI8"/>
<proteinExistence type="predicted"/>
<organism evidence="1 2">
    <name type="scientific">Dissulfurirhabdus thermomarina</name>
    <dbReference type="NCBI Taxonomy" id="1765737"/>
    <lineage>
        <taxon>Bacteria</taxon>
        <taxon>Deltaproteobacteria</taxon>
        <taxon>Dissulfurirhabdaceae</taxon>
        <taxon>Dissulfurirhabdus</taxon>
    </lineage>
</organism>
<keyword evidence="2" id="KW-1185">Reference proteome</keyword>
<sequence length="305" mass="33380">MPPRTDSPPDLPELPDTAPRHPSWEAGCRALARPAWPLCRLVLLLYLTGPFDRVGDVVAALPDPVETDGPVYEDPGRILAPYLSILEAARMLKDPAAGKAAAPVVREDGSPVDALEGSIARIQQQVLEAELEDINARLCAPCACTLCCVGPGPAAVHDFFEIPLSEDELDRFDLPRVDTPASRAADPYEDPELVVDGRPFHRHPPAIYRWRHGWGLVLGRGARCPHLAPAGRCAVYPDRPDTCRRPQIFPVVLEPADPGRPGTRQVLRETLLAVLDCPYVRRLQDEIAAYGAACGLRVVFRRNKA</sequence>
<dbReference type="EMBL" id="JAAGRR010000037">
    <property type="protein sequence ID" value="NDY42141.1"/>
    <property type="molecule type" value="Genomic_DNA"/>
</dbReference>
<comment type="caution">
    <text evidence="1">The sequence shown here is derived from an EMBL/GenBank/DDBJ whole genome shotgun (WGS) entry which is preliminary data.</text>
</comment>
<evidence type="ECO:0000313" key="1">
    <source>
        <dbReference type="EMBL" id="NDY42141.1"/>
    </source>
</evidence>
<dbReference type="RefSeq" id="WP_163298288.1">
    <property type="nucleotide sequence ID" value="NZ_JAAGRR010000037.1"/>
</dbReference>
<name>A0A6N9TLI8_DISTH</name>
<reference evidence="1 2" key="1">
    <citation type="submission" date="2020-02" db="EMBL/GenBank/DDBJ databases">
        <title>Comparative genomics of sulfur disproportionating microorganisms.</title>
        <authorList>
            <person name="Ward L.M."/>
            <person name="Bertran E."/>
            <person name="Johnston D.T."/>
        </authorList>
    </citation>
    <scope>NUCLEOTIDE SEQUENCE [LARGE SCALE GENOMIC DNA]</scope>
    <source>
        <strain evidence="1 2">DSM 100025</strain>
    </source>
</reference>
<evidence type="ECO:0008006" key="3">
    <source>
        <dbReference type="Google" id="ProtNLM"/>
    </source>
</evidence>
<dbReference type="Proteomes" id="UP000469346">
    <property type="component" value="Unassembled WGS sequence"/>
</dbReference>